<feature type="region of interest" description="Disordered" evidence="10">
    <location>
        <begin position="48"/>
        <end position="117"/>
    </location>
</feature>
<dbReference type="InterPro" id="IPR019775">
    <property type="entry name" value="WD40_repeat_CS"/>
</dbReference>
<feature type="compositionally biased region" description="Polar residues" evidence="10">
    <location>
        <begin position="718"/>
        <end position="732"/>
    </location>
</feature>
<dbReference type="Proteomes" id="UP001159428">
    <property type="component" value="Unassembled WGS sequence"/>
</dbReference>
<comment type="subcellular location">
    <subcellularLocation>
        <location evidence="7 9">Nucleus</location>
    </subcellularLocation>
</comment>
<name>A0AAU9W787_9CNID</name>
<dbReference type="InterPro" id="IPR009057">
    <property type="entry name" value="Homeodomain-like_sf"/>
</dbReference>
<keyword evidence="13" id="KW-1185">Reference proteome</keyword>
<feature type="region of interest" description="Disordered" evidence="10">
    <location>
        <begin position="129"/>
        <end position="203"/>
    </location>
</feature>
<organism evidence="12 13">
    <name type="scientific">Pocillopora meandrina</name>
    <dbReference type="NCBI Taxonomy" id="46732"/>
    <lineage>
        <taxon>Eukaryota</taxon>
        <taxon>Metazoa</taxon>
        <taxon>Cnidaria</taxon>
        <taxon>Anthozoa</taxon>
        <taxon>Hexacorallia</taxon>
        <taxon>Scleractinia</taxon>
        <taxon>Astrocoeniina</taxon>
        <taxon>Pocilloporidae</taxon>
        <taxon>Pocillopora</taxon>
    </lineage>
</organism>
<dbReference type="PROSITE" id="PS00678">
    <property type="entry name" value="WD_REPEATS_1"/>
    <property type="match status" value="1"/>
</dbReference>
<evidence type="ECO:0000256" key="10">
    <source>
        <dbReference type="SAM" id="MobiDB-lite"/>
    </source>
</evidence>
<feature type="compositionally biased region" description="Low complexity" evidence="10">
    <location>
        <begin position="140"/>
        <end position="150"/>
    </location>
</feature>
<dbReference type="EMBL" id="CALNXJ010000008">
    <property type="protein sequence ID" value="CAH3045207.1"/>
    <property type="molecule type" value="Genomic_DNA"/>
</dbReference>
<keyword evidence="4 7" id="KW-0371">Homeobox</keyword>
<dbReference type="FunFam" id="1.10.10.60:FF:000307">
    <property type="entry name" value="Eyegone, isoform A"/>
    <property type="match status" value="1"/>
</dbReference>
<dbReference type="Gene3D" id="1.10.10.60">
    <property type="entry name" value="Homeodomain-like"/>
    <property type="match status" value="1"/>
</dbReference>
<feature type="compositionally biased region" description="Polar residues" evidence="10">
    <location>
        <begin position="694"/>
        <end position="704"/>
    </location>
</feature>
<keyword evidence="3 7" id="KW-0238">DNA-binding</keyword>
<dbReference type="InterPro" id="IPR001356">
    <property type="entry name" value="HD"/>
</dbReference>
<evidence type="ECO:0000256" key="9">
    <source>
        <dbReference type="RuleBase" id="RU000682"/>
    </source>
</evidence>
<dbReference type="GO" id="GO:0003677">
    <property type="term" value="F:DNA binding"/>
    <property type="evidence" value="ECO:0007669"/>
    <property type="project" value="UniProtKB-UniRule"/>
</dbReference>
<dbReference type="SUPFAM" id="SSF46689">
    <property type="entry name" value="Homeodomain-like"/>
    <property type="match status" value="1"/>
</dbReference>
<evidence type="ECO:0000256" key="4">
    <source>
        <dbReference type="ARBA" id="ARBA00023155"/>
    </source>
</evidence>
<dbReference type="InterPro" id="IPR015943">
    <property type="entry name" value="WD40/YVTN_repeat-like_dom_sf"/>
</dbReference>
<evidence type="ECO:0000259" key="11">
    <source>
        <dbReference type="PROSITE" id="PS50071"/>
    </source>
</evidence>
<evidence type="ECO:0000256" key="2">
    <source>
        <dbReference type="ARBA" id="ARBA00022737"/>
    </source>
</evidence>
<proteinExistence type="predicted"/>
<feature type="compositionally biased region" description="Basic and acidic residues" evidence="10">
    <location>
        <begin position="90"/>
        <end position="111"/>
    </location>
</feature>
<feature type="compositionally biased region" description="Polar residues" evidence="10">
    <location>
        <begin position="129"/>
        <end position="139"/>
    </location>
</feature>
<comment type="function">
    <text evidence="6">Negatively regulates the PAK1 kinase. PAK1 is a member of the PAK kinase family, which has been shown to play a positive role in the regulation of signaling pathways involving MAPK8 and RELA. PAK1 exists as an inactive homodimer, which is activated by binding of small GTPases such as CDC42 to an N-terminal regulatory domain. PAK1IP1 also binds to the N-terminus of PAK1, and inhibits the specific activation of PAK1 by CDC42. May be involved in ribosomal large subunit assembly.</text>
</comment>
<dbReference type="Pfam" id="PF00046">
    <property type="entry name" value="Homeodomain"/>
    <property type="match status" value="1"/>
</dbReference>
<dbReference type="PANTHER" id="PTHR44675:SF1">
    <property type="entry name" value="P21-ACTIVATED PROTEIN KINASE-INTERACTING PROTEIN 1"/>
    <property type="match status" value="1"/>
</dbReference>
<feature type="compositionally biased region" description="Basic and acidic residues" evidence="10">
    <location>
        <begin position="636"/>
        <end position="649"/>
    </location>
</feature>
<dbReference type="GO" id="GO:0000981">
    <property type="term" value="F:DNA-binding transcription factor activity, RNA polymerase II-specific"/>
    <property type="evidence" value="ECO:0007669"/>
    <property type="project" value="InterPro"/>
</dbReference>
<reference evidence="12 13" key="1">
    <citation type="submission" date="2022-05" db="EMBL/GenBank/DDBJ databases">
        <authorList>
            <consortium name="Genoscope - CEA"/>
            <person name="William W."/>
        </authorList>
    </citation>
    <scope>NUCLEOTIDE SEQUENCE [LARGE SCALE GENOMIC DNA]</scope>
</reference>
<keyword evidence="5 7" id="KW-0539">Nucleus</keyword>
<feature type="DNA-binding region" description="Homeobox" evidence="7">
    <location>
        <begin position="195"/>
        <end position="254"/>
    </location>
</feature>
<dbReference type="InterPro" id="IPR001680">
    <property type="entry name" value="WD40_rpt"/>
</dbReference>
<feature type="compositionally biased region" description="Polar residues" evidence="10">
    <location>
        <begin position="163"/>
        <end position="179"/>
    </location>
</feature>
<evidence type="ECO:0000256" key="3">
    <source>
        <dbReference type="ARBA" id="ARBA00023125"/>
    </source>
</evidence>
<evidence type="ECO:0000256" key="5">
    <source>
        <dbReference type="ARBA" id="ARBA00023242"/>
    </source>
</evidence>
<gene>
    <name evidence="12" type="ORF">PMEA_00033191</name>
</gene>
<protein>
    <recommendedName>
        <fullName evidence="11">Homeobox domain-containing protein</fullName>
    </recommendedName>
</protein>
<comment type="caution">
    <text evidence="12">The sequence shown here is derived from an EMBL/GenBank/DDBJ whole genome shotgun (WGS) entry which is preliminary data.</text>
</comment>
<dbReference type="PROSITE" id="PS50082">
    <property type="entry name" value="WD_REPEATS_2"/>
    <property type="match status" value="2"/>
</dbReference>
<dbReference type="CDD" id="cd00200">
    <property type="entry name" value="WD40"/>
    <property type="match status" value="1"/>
</dbReference>
<evidence type="ECO:0000256" key="6">
    <source>
        <dbReference type="ARBA" id="ARBA00045213"/>
    </source>
</evidence>
<dbReference type="GO" id="GO:0005634">
    <property type="term" value="C:nucleus"/>
    <property type="evidence" value="ECO:0007669"/>
    <property type="project" value="UniProtKB-SubCell"/>
</dbReference>
<feature type="repeat" description="WD" evidence="8">
    <location>
        <begin position="395"/>
        <end position="435"/>
    </location>
</feature>
<dbReference type="InterPro" id="IPR017970">
    <property type="entry name" value="Homeobox_CS"/>
</dbReference>
<dbReference type="Gene3D" id="2.130.10.10">
    <property type="entry name" value="YVTN repeat-like/Quinoprotein amine dehydrogenase"/>
    <property type="match status" value="2"/>
</dbReference>
<feature type="domain" description="Homeobox" evidence="11">
    <location>
        <begin position="193"/>
        <end position="253"/>
    </location>
</feature>
<evidence type="ECO:0000313" key="12">
    <source>
        <dbReference type="EMBL" id="CAH3045207.1"/>
    </source>
</evidence>
<evidence type="ECO:0000256" key="8">
    <source>
        <dbReference type="PROSITE-ProRule" id="PRU00221"/>
    </source>
</evidence>
<dbReference type="PROSITE" id="PS50071">
    <property type="entry name" value="HOMEOBOX_2"/>
    <property type="match status" value="1"/>
</dbReference>
<dbReference type="InterPro" id="IPR036322">
    <property type="entry name" value="WD40_repeat_dom_sf"/>
</dbReference>
<keyword evidence="2" id="KW-0677">Repeat</keyword>
<dbReference type="InterPro" id="IPR051959">
    <property type="entry name" value="PAK1-Kinase_Regulator"/>
</dbReference>
<dbReference type="CDD" id="cd00086">
    <property type="entry name" value="homeodomain"/>
    <property type="match status" value="1"/>
</dbReference>
<evidence type="ECO:0000256" key="7">
    <source>
        <dbReference type="PROSITE-ProRule" id="PRU00108"/>
    </source>
</evidence>
<evidence type="ECO:0000313" key="13">
    <source>
        <dbReference type="Proteomes" id="UP001159428"/>
    </source>
</evidence>
<dbReference type="PANTHER" id="PTHR44675">
    <property type="entry name" value="PAK1 INTERACTING PROTEIN 1"/>
    <property type="match status" value="1"/>
</dbReference>
<dbReference type="SMART" id="SM00389">
    <property type="entry name" value="HOX"/>
    <property type="match status" value="1"/>
</dbReference>
<dbReference type="AlphaFoldDB" id="A0AAU9W787"/>
<accession>A0AAU9W787</accession>
<dbReference type="SMART" id="SM00320">
    <property type="entry name" value="WD40"/>
    <property type="match status" value="5"/>
</dbReference>
<feature type="region of interest" description="Disordered" evidence="10">
    <location>
        <begin position="635"/>
        <end position="732"/>
    </location>
</feature>
<dbReference type="Pfam" id="PF00400">
    <property type="entry name" value="WD40"/>
    <property type="match status" value="3"/>
</dbReference>
<feature type="repeat" description="WD" evidence="8">
    <location>
        <begin position="436"/>
        <end position="477"/>
    </location>
</feature>
<dbReference type="PROSITE" id="PS50294">
    <property type="entry name" value="WD_REPEATS_REGION"/>
    <property type="match status" value="2"/>
</dbReference>
<keyword evidence="1 8" id="KW-0853">WD repeat</keyword>
<sequence>MIERERQHLASIYGFHPWSSICDPSVPWSCHALPQHEDFSHHEYERRGMEPAPGMSLMAPSESSNSHQEHSEVRLKEENDEEQRESQYATKEREVVKTERDKPILHRTDIENDHEDDLDEFETNIQETSFLDDNTFSSKNINNNNNNYNNKDNENDTPETDSKNFNNNSENTCYNSGSESGKDENDSQANQKRKIRRNRTTFSPEQLEMLEKEFEKSHYPDVATREELANKIEMSEARVQVWFSNRRAKWRRHQKINSLPHIRHSLLGGCYPMCTECDMADQQCTMIPGPYSPPMNSLSLLSPNADRISSSESLTIMAGQQMEVVVGTYEQVLVGFDVVDGEEELEYRLKPIFAEKEHAGCIKCAANNGQFLATGSSDETIRLYSLKDHKELGALMQHEGTITCLTFHNSTHMLSASEDNTICVWECRTWECLKTLKGHRGHVNSVSVHPSGRLALSVSKDKTLRTWNLVTGKSAYVTNIKEAALQVKWSPAGDSYAVAIGTKVVVYKLATAALSFTMEFSRYVLALEFLSENILAAGGEFEGIRILDIEKEECLQTVKGHESRIKDLCMTDDLLKEETGRLVLFSTSSDGDLRGWAFNPENFEEDAKLVARYQVPGRPTCLTVVGRRSVPAAAKSELETKAVESEQPTKVKKKKEKGKNERRTTSVSADEPKKKKNRTKKRRRSAKKRGDSGLKTTEGFSSTNEKTKDETEMVEGTENGQSDGSNSSGEDE</sequence>
<evidence type="ECO:0000256" key="1">
    <source>
        <dbReference type="ARBA" id="ARBA00022574"/>
    </source>
</evidence>
<feature type="compositionally biased region" description="Basic and acidic residues" evidence="10">
    <location>
        <begin position="67"/>
        <end position="77"/>
    </location>
</feature>
<dbReference type="PROSITE" id="PS00027">
    <property type="entry name" value="HOMEOBOX_1"/>
    <property type="match status" value="1"/>
</dbReference>
<feature type="compositionally biased region" description="Basic residues" evidence="10">
    <location>
        <begin position="674"/>
        <end position="687"/>
    </location>
</feature>
<dbReference type="SUPFAM" id="SSF50978">
    <property type="entry name" value="WD40 repeat-like"/>
    <property type="match status" value="1"/>
</dbReference>